<evidence type="ECO:0000256" key="1">
    <source>
        <dbReference type="SAM" id="MobiDB-lite"/>
    </source>
</evidence>
<reference evidence="2" key="1">
    <citation type="submission" date="2019-03" db="EMBL/GenBank/DDBJ databases">
        <authorList>
            <person name="Danneels B."/>
        </authorList>
    </citation>
    <scope>NUCLEOTIDE SEQUENCE</scope>
</reference>
<evidence type="ECO:0000313" key="2">
    <source>
        <dbReference type="EMBL" id="VFR81198.1"/>
    </source>
</evidence>
<sequence>MATVKNETLGVINIGGKVIAPGQTLPDVDTDHPAISRLVKAKRLSITDAGGSKTVKPVAGKGDGQGDGAGAAKGAADKTSDVPTTVKALKEQLTAWSVDFPSTADKAALQEIYDREAAARAGGTDGDKPETQE</sequence>
<dbReference type="EMBL" id="CAADIO010000004">
    <property type="protein sequence ID" value="VFR81198.1"/>
    <property type="molecule type" value="Genomic_DNA"/>
</dbReference>
<dbReference type="AlphaFoldDB" id="A0A484U287"/>
<name>A0A484U287_9ZZZZ</name>
<feature type="region of interest" description="Disordered" evidence="1">
    <location>
        <begin position="50"/>
        <end position="82"/>
    </location>
</feature>
<protein>
    <submittedName>
        <fullName evidence="2">Uncharacterized protein</fullName>
    </submittedName>
</protein>
<organism evidence="2">
    <name type="scientific">plant metagenome</name>
    <dbReference type="NCBI Taxonomy" id="1297885"/>
    <lineage>
        <taxon>unclassified sequences</taxon>
        <taxon>metagenomes</taxon>
        <taxon>organismal metagenomes</taxon>
    </lineage>
</organism>
<proteinExistence type="predicted"/>
<dbReference type="Gene3D" id="1.10.720.30">
    <property type="entry name" value="SAP domain"/>
    <property type="match status" value="1"/>
</dbReference>
<accession>A0A484U287</accession>
<feature type="compositionally biased region" description="Gly residues" evidence="1">
    <location>
        <begin position="61"/>
        <end position="71"/>
    </location>
</feature>
<gene>
    <name evidence="2" type="ORF">RAN3_2536</name>
</gene>
<dbReference type="InterPro" id="IPR036361">
    <property type="entry name" value="SAP_dom_sf"/>
</dbReference>